<dbReference type="InterPro" id="IPR048254">
    <property type="entry name" value="CDP_ALCOHOL_P_TRANSF_CS"/>
</dbReference>
<feature type="transmembrane region" description="Helical" evidence="3">
    <location>
        <begin position="110"/>
        <end position="135"/>
    </location>
</feature>
<name>A0A1A8T341_9GAMM</name>
<dbReference type="PROSITE" id="PS00379">
    <property type="entry name" value="CDP_ALCOHOL_P_TRANSF"/>
    <property type="match status" value="1"/>
</dbReference>
<feature type="transmembrane region" description="Helical" evidence="3">
    <location>
        <begin position="174"/>
        <end position="196"/>
    </location>
</feature>
<dbReference type="GO" id="GO:0008654">
    <property type="term" value="P:phospholipid biosynthetic process"/>
    <property type="evidence" value="ECO:0007669"/>
    <property type="project" value="InterPro"/>
</dbReference>
<dbReference type="Gene3D" id="1.20.120.1760">
    <property type="match status" value="1"/>
</dbReference>
<comment type="similarity">
    <text evidence="2">Belongs to the CDP-alcohol phosphatidyltransferase class-I family.</text>
</comment>
<dbReference type="Proteomes" id="UP000092627">
    <property type="component" value="Unassembled WGS sequence"/>
</dbReference>
<dbReference type="InterPro" id="IPR043130">
    <property type="entry name" value="CDP-OH_PTrfase_TM_dom"/>
</dbReference>
<protein>
    <submittedName>
        <fullName evidence="4">Inner membrane protein YnjF</fullName>
    </submittedName>
</protein>
<organism evidence="4 5">
    <name type="scientific">Marinomonas aquimarina</name>
    <dbReference type="NCBI Taxonomy" id="295068"/>
    <lineage>
        <taxon>Bacteria</taxon>
        <taxon>Pseudomonadati</taxon>
        <taxon>Pseudomonadota</taxon>
        <taxon>Gammaproteobacteria</taxon>
        <taxon>Oceanospirillales</taxon>
        <taxon>Oceanospirillaceae</taxon>
        <taxon>Marinomonas</taxon>
    </lineage>
</organism>
<dbReference type="RefSeq" id="WP_067205207.1">
    <property type="nucleotide sequence ID" value="NZ_FLOC01000002.1"/>
</dbReference>
<accession>A0A1A8T341</accession>
<keyword evidence="3" id="KW-0472">Membrane</keyword>
<evidence type="ECO:0000256" key="3">
    <source>
        <dbReference type="SAM" id="Phobius"/>
    </source>
</evidence>
<keyword evidence="1 2" id="KW-0808">Transferase</keyword>
<dbReference type="GO" id="GO:0016780">
    <property type="term" value="F:phosphotransferase activity, for other substituted phosphate groups"/>
    <property type="evidence" value="ECO:0007669"/>
    <property type="project" value="InterPro"/>
</dbReference>
<dbReference type="OrthoDB" id="9790577at2"/>
<dbReference type="AlphaFoldDB" id="A0A1A8T341"/>
<dbReference type="EMBL" id="FLOC01000002">
    <property type="protein sequence ID" value="SBS26536.1"/>
    <property type="molecule type" value="Genomic_DNA"/>
</dbReference>
<dbReference type="Pfam" id="PF01066">
    <property type="entry name" value="CDP-OH_P_transf"/>
    <property type="match status" value="1"/>
</dbReference>
<evidence type="ECO:0000256" key="2">
    <source>
        <dbReference type="RuleBase" id="RU003750"/>
    </source>
</evidence>
<feature type="transmembrane region" description="Helical" evidence="3">
    <location>
        <begin position="81"/>
        <end position="104"/>
    </location>
</feature>
<gene>
    <name evidence="4" type="primary">ynjF</name>
    <name evidence="4" type="ORF">MAQ5080_00546</name>
</gene>
<proteinExistence type="inferred from homology"/>
<keyword evidence="5" id="KW-1185">Reference proteome</keyword>
<keyword evidence="3" id="KW-1133">Transmembrane helix</keyword>
<evidence type="ECO:0000256" key="1">
    <source>
        <dbReference type="ARBA" id="ARBA00022679"/>
    </source>
</evidence>
<dbReference type="STRING" id="295068.MAQ5080_00546"/>
<evidence type="ECO:0000313" key="4">
    <source>
        <dbReference type="EMBL" id="SBS26536.1"/>
    </source>
</evidence>
<feature type="transmembrane region" description="Helical" evidence="3">
    <location>
        <begin position="147"/>
        <end position="168"/>
    </location>
</feature>
<dbReference type="GO" id="GO:0016020">
    <property type="term" value="C:membrane"/>
    <property type="evidence" value="ECO:0007669"/>
    <property type="project" value="InterPro"/>
</dbReference>
<dbReference type="InterPro" id="IPR000462">
    <property type="entry name" value="CDP-OH_P_trans"/>
</dbReference>
<keyword evidence="3" id="KW-0812">Transmembrane</keyword>
<sequence length="204" mass="21903">MFDKFFIPVIKAPLECLAKPLIKRGIHANQVTLVGFAIGLCGALLIATDWYLLGLFAIALNRLCDGLDGSIARTTQSSSDAGGYLDIVLDFIFYSAVVVGFAAAAPEQNALAAAFLIWSFMGTGSSFLAFAIMAAKRNIEQLDYGKKSLYFLGGITEGTETIACFVLMCLFPGQFVLLAMLFGGLCWVTTVTRIYAAYKMLSAG</sequence>
<reference evidence="4 5" key="1">
    <citation type="submission" date="2016-06" db="EMBL/GenBank/DDBJ databases">
        <authorList>
            <person name="Kjaerup R.B."/>
            <person name="Dalgaard T.S."/>
            <person name="Juul-Madsen H.R."/>
        </authorList>
    </citation>
    <scope>NUCLEOTIDE SEQUENCE [LARGE SCALE GENOMIC DNA]</scope>
    <source>
        <strain evidence="4 5">CECT 5080</strain>
    </source>
</reference>
<evidence type="ECO:0000313" key="5">
    <source>
        <dbReference type="Proteomes" id="UP000092627"/>
    </source>
</evidence>
<feature type="transmembrane region" description="Helical" evidence="3">
    <location>
        <begin position="33"/>
        <end position="60"/>
    </location>
</feature>